<gene>
    <name evidence="13" type="ORF">ATW55_08845</name>
</gene>
<dbReference type="GO" id="GO:0071555">
    <property type="term" value="P:cell wall organization"/>
    <property type="evidence" value="ECO:0007669"/>
    <property type="project" value="UniProtKB-KW"/>
</dbReference>
<dbReference type="EMBL" id="LPVJ01000009">
    <property type="protein sequence ID" value="KUO96894.1"/>
    <property type="molecule type" value="Genomic_DNA"/>
</dbReference>
<dbReference type="OrthoDB" id="9785345at2"/>
<keyword evidence="6" id="KW-0749">Sporulation</keyword>
<evidence type="ECO:0000256" key="4">
    <source>
        <dbReference type="ARBA" id="ARBA00022729"/>
    </source>
</evidence>
<feature type="chain" id="PRO_5039440200" description="Spore cortex-lytic enzyme" evidence="10">
    <location>
        <begin position="29"/>
        <end position="282"/>
    </location>
</feature>
<feature type="domain" description="Cell wall hydrolase SleB" evidence="12">
    <location>
        <begin position="183"/>
        <end position="281"/>
    </location>
</feature>
<name>A0A101XSS1_9BACL</name>
<evidence type="ECO:0000256" key="6">
    <source>
        <dbReference type="ARBA" id="ARBA00022969"/>
    </source>
</evidence>
<dbReference type="Gene3D" id="6.20.240.60">
    <property type="match status" value="1"/>
</dbReference>
<feature type="domain" description="Peptidoglycan binding-like" evidence="11">
    <location>
        <begin position="38"/>
        <end position="94"/>
    </location>
</feature>
<evidence type="ECO:0000313" key="13">
    <source>
        <dbReference type="EMBL" id="KUO96894.1"/>
    </source>
</evidence>
<evidence type="ECO:0000256" key="2">
    <source>
        <dbReference type="ARBA" id="ARBA00018364"/>
    </source>
</evidence>
<dbReference type="InterPro" id="IPR042047">
    <property type="entry name" value="SleB_dom1"/>
</dbReference>
<dbReference type="Gene3D" id="1.10.101.10">
    <property type="entry name" value="PGBD-like superfamily/PGBD"/>
    <property type="match status" value="1"/>
</dbReference>
<evidence type="ECO:0000313" key="14">
    <source>
        <dbReference type="Proteomes" id="UP000053557"/>
    </source>
</evidence>
<dbReference type="RefSeq" id="WP_067712982.1">
    <property type="nucleotide sequence ID" value="NZ_LPVJ01000009.1"/>
</dbReference>
<protein>
    <recommendedName>
        <fullName evidence="2 8">Spore cortex-lytic enzyme</fullName>
    </recommendedName>
</protein>
<evidence type="ECO:0000256" key="3">
    <source>
        <dbReference type="ARBA" id="ARBA00022544"/>
    </source>
</evidence>
<evidence type="ECO:0000256" key="8">
    <source>
        <dbReference type="NCBIfam" id="TIGR02869"/>
    </source>
</evidence>
<evidence type="ECO:0000259" key="12">
    <source>
        <dbReference type="Pfam" id="PF07486"/>
    </source>
</evidence>
<keyword evidence="4 10" id="KW-0732">Signal</keyword>
<dbReference type="NCBIfam" id="TIGR02869">
    <property type="entry name" value="spore_SleB"/>
    <property type="match status" value="1"/>
</dbReference>
<dbReference type="GO" id="GO:0016787">
    <property type="term" value="F:hydrolase activity"/>
    <property type="evidence" value="ECO:0007669"/>
    <property type="project" value="UniProtKB-KW"/>
</dbReference>
<feature type="compositionally biased region" description="Low complexity" evidence="9">
    <location>
        <begin position="128"/>
        <end position="146"/>
    </location>
</feature>
<dbReference type="InterPro" id="IPR036365">
    <property type="entry name" value="PGBD-like_sf"/>
</dbReference>
<keyword evidence="14" id="KW-1185">Reference proteome</keyword>
<dbReference type="InterPro" id="IPR011105">
    <property type="entry name" value="Cell_wall_hydrolase_SleB"/>
</dbReference>
<organism evidence="13 14">
    <name type="scientific">Ferroacidibacillus organovorans</name>
    <dbReference type="NCBI Taxonomy" id="1765683"/>
    <lineage>
        <taxon>Bacteria</taxon>
        <taxon>Bacillati</taxon>
        <taxon>Bacillota</taxon>
        <taxon>Bacilli</taxon>
        <taxon>Bacillales</taxon>
        <taxon>Alicyclobacillaceae</taxon>
        <taxon>Ferroacidibacillus</taxon>
    </lineage>
</organism>
<dbReference type="Pfam" id="PF01471">
    <property type="entry name" value="PG_binding_1"/>
    <property type="match status" value="1"/>
</dbReference>
<feature type="region of interest" description="Disordered" evidence="9">
    <location>
        <begin position="109"/>
        <end position="156"/>
    </location>
</feature>
<keyword evidence="5" id="KW-0378">Hydrolase</keyword>
<evidence type="ECO:0000256" key="9">
    <source>
        <dbReference type="SAM" id="MobiDB-lite"/>
    </source>
</evidence>
<dbReference type="SUPFAM" id="SSF47090">
    <property type="entry name" value="PGBD-like"/>
    <property type="match status" value="1"/>
</dbReference>
<reference evidence="13 14" key="1">
    <citation type="submission" date="2015-12" db="EMBL/GenBank/DDBJ databases">
        <title>Draft genome sequence of Acidibacillus ferrooxidans ITV001, isolated from a chalcopyrite acid mine drainage site in Brazil.</title>
        <authorList>
            <person name="Dall'Agnol H."/>
            <person name="Nancucheo I."/>
            <person name="Johnson B."/>
            <person name="Oliveira R."/>
            <person name="Leite L."/>
            <person name="Pylro V."/>
            <person name="Nunes G.L."/>
            <person name="Tzotzos G."/>
            <person name="Fernandes G.R."/>
            <person name="Dutra J."/>
            <person name="Orellana S.C."/>
            <person name="Oliveira G."/>
        </authorList>
    </citation>
    <scope>NUCLEOTIDE SEQUENCE [LARGE SCALE GENOMIC DNA]</scope>
    <source>
        <strain evidence="14">ITV01</strain>
    </source>
</reference>
<dbReference type="InterPro" id="IPR014224">
    <property type="entry name" value="Spore_cortex_SleB"/>
</dbReference>
<evidence type="ECO:0000256" key="10">
    <source>
        <dbReference type="SAM" id="SignalP"/>
    </source>
</evidence>
<evidence type="ECO:0000256" key="1">
    <source>
        <dbReference type="ARBA" id="ARBA00007010"/>
    </source>
</evidence>
<dbReference type="Pfam" id="PF07486">
    <property type="entry name" value="Hydrolase_2"/>
    <property type="match status" value="1"/>
</dbReference>
<comment type="caution">
    <text evidence="13">The sequence shown here is derived from an EMBL/GenBank/DDBJ whole genome shotgun (WGS) entry which is preliminary data.</text>
</comment>
<feature type="signal peptide" evidence="10">
    <location>
        <begin position="1"/>
        <end position="28"/>
    </location>
</feature>
<dbReference type="Proteomes" id="UP000053557">
    <property type="component" value="Unassembled WGS sequence"/>
</dbReference>
<dbReference type="AlphaFoldDB" id="A0A101XSS1"/>
<dbReference type="InterPro" id="IPR002477">
    <property type="entry name" value="Peptidoglycan-bd-like"/>
</dbReference>
<evidence type="ECO:0000256" key="5">
    <source>
        <dbReference type="ARBA" id="ARBA00022801"/>
    </source>
</evidence>
<keyword evidence="3" id="KW-0309">Germination</keyword>
<evidence type="ECO:0000256" key="7">
    <source>
        <dbReference type="ARBA" id="ARBA00023316"/>
    </source>
</evidence>
<keyword evidence="7" id="KW-0961">Cell wall biogenesis/degradation</keyword>
<evidence type="ECO:0000259" key="11">
    <source>
        <dbReference type="Pfam" id="PF01471"/>
    </source>
</evidence>
<sequence>MRRSWLAVVSLTTFVMVASILPSAHTHAEVWSLMPGERGTAVVDVQSNLKRLGYYNGPIDGIYTWQTYWAVHDFQSRFGLPTDGLAGTQTLNMLHSAIRANFGSSSSPAQVRVSSSKPLAAPQSTSIAQTNTTAQPASAPPTSTVSTPPPPGSNVAIPSGGVNGISANDIQLMAQVVYGEARGQPFIGQVAVAAVMMNRLHSSLFPHSIPAILYQPGAFTSVSNGQASLGTDPEAIAAVLDAIHGYDPTHGALYYWNPATATSSWIWSQPIMLRIGNHVFAK</sequence>
<accession>A0A101XSS1</accession>
<dbReference type="InterPro" id="IPR036366">
    <property type="entry name" value="PGBDSf"/>
</dbReference>
<comment type="similarity">
    <text evidence="1">Belongs to the SleB family.</text>
</comment>
<dbReference type="GO" id="GO:0030435">
    <property type="term" value="P:sporulation resulting in formation of a cellular spore"/>
    <property type="evidence" value="ECO:0007669"/>
    <property type="project" value="UniProtKB-KW"/>
</dbReference>
<dbReference type="Gene3D" id="1.10.10.2520">
    <property type="entry name" value="Cell wall hydrolase SleB, domain 1"/>
    <property type="match status" value="1"/>
</dbReference>
<dbReference type="GO" id="GO:0009847">
    <property type="term" value="P:spore germination"/>
    <property type="evidence" value="ECO:0007669"/>
    <property type="project" value="UniProtKB-UniRule"/>
</dbReference>
<proteinExistence type="inferred from homology"/>